<evidence type="ECO:0000256" key="10">
    <source>
        <dbReference type="RuleBase" id="RU363110"/>
    </source>
</evidence>
<evidence type="ECO:0000256" key="3">
    <source>
        <dbReference type="ARBA" id="ARBA00008715"/>
    </source>
</evidence>
<dbReference type="Pfam" id="PF03155">
    <property type="entry name" value="Alg6_Alg8"/>
    <property type="match status" value="1"/>
</dbReference>
<reference evidence="12" key="1">
    <citation type="journal article" date="2023" name="Commun. Biol.">
        <title>Genome analysis of Parmales, the sister group of diatoms, reveals the evolutionary specialization of diatoms from phago-mixotrophs to photoautotrophs.</title>
        <authorList>
            <person name="Ban H."/>
            <person name="Sato S."/>
            <person name="Yoshikawa S."/>
            <person name="Yamada K."/>
            <person name="Nakamura Y."/>
            <person name="Ichinomiya M."/>
            <person name="Sato N."/>
            <person name="Blanc-Mathieu R."/>
            <person name="Endo H."/>
            <person name="Kuwata A."/>
            <person name="Ogata H."/>
        </authorList>
    </citation>
    <scope>NUCLEOTIDE SEQUENCE [LARGE SCALE GENOMIC DNA]</scope>
</reference>
<evidence type="ECO:0000313" key="12">
    <source>
        <dbReference type="Proteomes" id="UP001165065"/>
    </source>
</evidence>
<proteinExistence type="inferred from homology"/>
<comment type="subcellular location">
    <subcellularLocation>
        <location evidence="1 10">Endoplasmic reticulum membrane</location>
        <topology evidence="1 10">Multi-pass membrane protein</topology>
    </subcellularLocation>
</comment>
<sequence>MKAFSSTAVAALLISNAGLLILDHMHFQYNAGLFSLLLFSLTVESTLVSAVLYVLLITSKHLYLILGPLYVVKMFSGYCLPGRYVSLRRFFVLAVTTLSALVLPFVPLFGGDEGILDTLFQIKSRLFPFQRGLTHAYWAPNVWAIWALVDKVLGKLLKGGREVDGGGSTGLVSDKQFSHLPNLGPLVPFLLTILALLPLLPKLFKQPTKITMIQCCACFSMSSFMLGYHVHEKAIMTPVLLSALLVFKSPEYAEMYPQFSLMAHISLCPLIPPGFGASTLKYFLIFFHNTFAKFLLSRVKGGWADSVFLVGGIAAPLFGEVIHPLAFKGRMEFLPLMAFSVIGTLYNLYFWGKLHELYFGGSLDEVKQRKKKE</sequence>
<feature type="transmembrane region" description="Helical" evidence="10">
    <location>
        <begin position="183"/>
        <end position="200"/>
    </location>
</feature>
<evidence type="ECO:0000256" key="8">
    <source>
        <dbReference type="ARBA" id="ARBA00022989"/>
    </source>
</evidence>
<dbReference type="PANTHER" id="PTHR12413">
    <property type="entry name" value="DOLICHYL GLYCOSYLTRANSFERASE"/>
    <property type="match status" value="1"/>
</dbReference>
<dbReference type="GO" id="GO:0042283">
    <property type="term" value="F:dolichyl pyrophosphate Glc1Man9GlcNAc2 alpha-1,3-glucosyltransferase activity"/>
    <property type="evidence" value="ECO:0007669"/>
    <property type="project" value="TreeGrafter"/>
</dbReference>
<comment type="caution">
    <text evidence="11">The sequence shown here is derived from an EMBL/GenBank/DDBJ whole genome shotgun (WGS) entry which is preliminary data.</text>
</comment>
<dbReference type="Proteomes" id="UP001165065">
    <property type="component" value="Unassembled WGS sequence"/>
</dbReference>
<evidence type="ECO:0000313" key="11">
    <source>
        <dbReference type="EMBL" id="GMI46801.1"/>
    </source>
</evidence>
<feature type="transmembrane region" description="Helical" evidence="10">
    <location>
        <begin position="307"/>
        <end position="326"/>
    </location>
</feature>
<keyword evidence="8 10" id="KW-1133">Transmembrane helix</keyword>
<name>A0A9W7GJ74_9STRA</name>
<keyword evidence="12" id="KW-1185">Reference proteome</keyword>
<dbReference type="AlphaFoldDB" id="A0A9W7GJ74"/>
<feature type="transmembrane region" description="Helical" evidence="10">
    <location>
        <begin position="333"/>
        <end position="352"/>
    </location>
</feature>
<comment type="pathway">
    <text evidence="2 10">Protein modification; protein glycosylation.</text>
</comment>
<dbReference type="EC" id="2.4.1.-" evidence="10"/>
<comment type="caution">
    <text evidence="10">Lacks conserved residue(s) required for the propagation of feature annotation.</text>
</comment>
<evidence type="ECO:0000256" key="1">
    <source>
        <dbReference type="ARBA" id="ARBA00004477"/>
    </source>
</evidence>
<feature type="transmembrane region" description="Helical" evidence="10">
    <location>
        <begin position="265"/>
        <end position="287"/>
    </location>
</feature>
<dbReference type="OrthoDB" id="1689333at2759"/>
<dbReference type="InterPro" id="IPR004856">
    <property type="entry name" value="Glyco_trans_ALG6/ALG8"/>
</dbReference>
<evidence type="ECO:0000256" key="4">
    <source>
        <dbReference type="ARBA" id="ARBA00022676"/>
    </source>
</evidence>
<feature type="transmembrane region" description="Helical" evidence="10">
    <location>
        <begin position="90"/>
        <end position="111"/>
    </location>
</feature>
<protein>
    <recommendedName>
        <fullName evidence="10">Alpha-1,3-glucosyltransferase</fullName>
        <ecNumber evidence="10">2.4.1.-</ecNumber>
    </recommendedName>
</protein>
<keyword evidence="6 10" id="KW-0812">Transmembrane</keyword>
<dbReference type="PANTHER" id="PTHR12413:SF2">
    <property type="entry name" value="DOLICHYL PYROPHOSPHATE GLC1MAN9GLCNAC2 ALPHA-1,3-GLUCOSYLTRANSFERASE-RELATED"/>
    <property type="match status" value="1"/>
</dbReference>
<dbReference type="GO" id="GO:0005789">
    <property type="term" value="C:endoplasmic reticulum membrane"/>
    <property type="evidence" value="ECO:0007669"/>
    <property type="project" value="UniProtKB-SubCell"/>
</dbReference>
<keyword evidence="9 10" id="KW-0472">Membrane</keyword>
<evidence type="ECO:0000256" key="7">
    <source>
        <dbReference type="ARBA" id="ARBA00022824"/>
    </source>
</evidence>
<evidence type="ECO:0000256" key="9">
    <source>
        <dbReference type="ARBA" id="ARBA00023136"/>
    </source>
</evidence>
<feature type="transmembrane region" description="Helical" evidence="10">
    <location>
        <begin position="33"/>
        <end position="55"/>
    </location>
</feature>
<keyword evidence="5 10" id="KW-0808">Transferase</keyword>
<organism evidence="11 12">
    <name type="scientific">Triparma columacea</name>
    <dbReference type="NCBI Taxonomy" id="722753"/>
    <lineage>
        <taxon>Eukaryota</taxon>
        <taxon>Sar</taxon>
        <taxon>Stramenopiles</taxon>
        <taxon>Ochrophyta</taxon>
        <taxon>Bolidophyceae</taxon>
        <taxon>Parmales</taxon>
        <taxon>Triparmaceae</taxon>
        <taxon>Triparma</taxon>
    </lineage>
</organism>
<dbReference type="EMBL" id="BRYA01000313">
    <property type="protein sequence ID" value="GMI46801.1"/>
    <property type="molecule type" value="Genomic_DNA"/>
</dbReference>
<evidence type="ECO:0000256" key="5">
    <source>
        <dbReference type="ARBA" id="ARBA00022679"/>
    </source>
</evidence>
<accession>A0A9W7GJ74</accession>
<feature type="transmembrane region" description="Helical" evidence="10">
    <location>
        <begin position="62"/>
        <end position="84"/>
    </location>
</feature>
<comment type="similarity">
    <text evidence="3 10">Belongs to the ALG6/ALG8 glucosyltransferase family.</text>
</comment>
<evidence type="ECO:0000256" key="2">
    <source>
        <dbReference type="ARBA" id="ARBA00004922"/>
    </source>
</evidence>
<gene>
    <name evidence="11" type="ORF">TrCOL_g2486</name>
</gene>
<keyword evidence="4 10" id="KW-0328">Glycosyltransferase</keyword>
<evidence type="ECO:0000256" key="6">
    <source>
        <dbReference type="ARBA" id="ARBA00022692"/>
    </source>
</evidence>
<keyword evidence="7 10" id="KW-0256">Endoplasmic reticulum</keyword>
<dbReference type="GO" id="GO:0006487">
    <property type="term" value="P:protein N-linked glycosylation"/>
    <property type="evidence" value="ECO:0007669"/>
    <property type="project" value="TreeGrafter"/>
</dbReference>